<keyword evidence="2" id="KW-0472">Membrane</keyword>
<dbReference type="Gene3D" id="2.160.20.10">
    <property type="entry name" value="Single-stranded right-handed beta-helix, Pectin lyase-like"/>
    <property type="match status" value="1"/>
</dbReference>
<reference evidence="4" key="1">
    <citation type="journal article" date="2019" name="Int. J. Syst. Evol. Microbiol.">
        <title>The Global Catalogue of Microorganisms (GCM) 10K type strain sequencing project: providing services to taxonomists for standard genome sequencing and annotation.</title>
        <authorList>
            <consortium name="The Broad Institute Genomics Platform"/>
            <consortium name="The Broad Institute Genome Sequencing Center for Infectious Disease"/>
            <person name="Wu L."/>
            <person name="Ma J."/>
        </authorList>
    </citation>
    <scope>NUCLEOTIDE SEQUENCE [LARGE SCALE GENOMIC DNA]</scope>
    <source>
        <strain evidence="4">CCUG 53270</strain>
    </source>
</reference>
<feature type="transmembrane region" description="Helical" evidence="2">
    <location>
        <begin position="30"/>
        <end position="49"/>
    </location>
</feature>
<evidence type="ECO:0000313" key="3">
    <source>
        <dbReference type="EMBL" id="MFD1218654.1"/>
    </source>
</evidence>
<keyword evidence="2" id="KW-0812">Transmembrane</keyword>
<evidence type="ECO:0000313" key="4">
    <source>
        <dbReference type="Proteomes" id="UP001597180"/>
    </source>
</evidence>
<dbReference type="RefSeq" id="WP_345586720.1">
    <property type="nucleotide sequence ID" value="NZ_BAABJG010000005.1"/>
</dbReference>
<accession>A0ABW3UDN5</accession>
<dbReference type="Gene3D" id="2.60.120.40">
    <property type="match status" value="1"/>
</dbReference>
<keyword evidence="2" id="KW-1133">Transmembrane helix</keyword>
<organism evidence="3 4">
    <name type="scientific">Paenibacillus vulneris</name>
    <dbReference type="NCBI Taxonomy" id="1133364"/>
    <lineage>
        <taxon>Bacteria</taxon>
        <taxon>Bacillati</taxon>
        <taxon>Bacillota</taxon>
        <taxon>Bacilli</taxon>
        <taxon>Bacillales</taxon>
        <taxon>Paenibacillaceae</taxon>
        <taxon>Paenibacillus</taxon>
    </lineage>
</organism>
<dbReference type="Proteomes" id="UP001597180">
    <property type="component" value="Unassembled WGS sequence"/>
</dbReference>
<feature type="region of interest" description="Disordered" evidence="1">
    <location>
        <begin position="1"/>
        <end position="20"/>
    </location>
</feature>
<sequence>MNPVDPHKHHSENADSGVDIQDGKLSRRKLLLSLGMTGAAAVTGFGLLGNKSFGMSTVTNAVYENPGPNPDPRIDTIMRKQANLWIDLEEDFPVIPPESDDTGRFLRAIAHIETSGTNNRKLYLTKPDYVISSTIHIRKRGVQIIGLRHGRPTDPSGKTEGGTRINYAGTGACFELGEPATGFADTVQGFTLDHITLTSTGSTRVSLNNPMAVSTGRGNYGAGTYGVKDNNNGNVEFRNVQIERFEYGFWGMYSDVNTFDLVNLFYNKVGMFLGLACSQNTLRELYTIGNDTALWIKGASGLRVQDCQFVKDGSGSTAPIIIEDHHSPYDSVYFHRCWFEVGSSHRLDSFVQISCGANAEPSKSIIFRDSCMAIGAKVNGEPVCKYFVRIGNASQILIDEVTAFPHNLKKLVAFEGSYTRQRATFRGCVDWDYGDGLMADKLGTGEAKMITETYTNEGVVFGESVTIKKPSFVHAYADVSQFVSAGVLTKIAFPSIKLDNIGEFDLISSSFKAKTSGIYLVTVCATWSQPVLANRIKMSIHIGNSSTPLAYIDDALAEFISSKGSFPVKLNNGETFDIRVWTEHDAAIQAGMPNTYLCIVKLS</sequence>
<dbReference type="InterPro" id="IPR011050">
    <property type="entry name" value="Pectin_lyase_fold/virulence"/>
</dbReference>
<evidence type="ECO:0008006" key="5">
    <source>
        <dbReference type="Google" id="ProtNLM"/>
    </source>
</evidence>
<evidence type="ECO:0000256" key="1">
    <source>
        <dbReference type="SAM" id="MobiDB-lite"/>
    </source>
</evidence>
<dbReference type="InterPro" id="IPR012334">
    <property type="entry name" value="Pectin_lyas_fold"/>
</dbReference>
<dbReference type="EMBL" id="JBHTLU010000004">
    <property type="protein sequence ID" value="MFD1218654.1"/>
    <property type="molecule type" value="Genomic_DNA"/>
</dbReference>
<comment type="caution">
    <text evidence="3">The sequence shown here is derived from an EMBL/GenBank/DDBJ whole genome shotgun (WGS) entry which is preliminary data.</text>
</comment>
<keyword evidence="4" id="KW-1185">Reference proteome</keyword>
<protein>
    <recommendedName>
        <fullName evidence="5">Right handed beta helix domain-containing protein</fullName>
    </recommendedName>
</protein>
<proteinExistence type="predicted"/>
<name>A0ABW3UDN5_9BACL</name>
<dbReference type="InterPro" id="IPR008983">
    <property type="entry name" value="Tumour_necrosis_fac-like_dom"/>
</dbReference>
<evidence type="ECO:0000256" key="2">
    <source>
        <dbReference type="SAM" id="Phobius"/>
    </source>
</evidence>
<dbReference type="SUPFAM" id="SSF51126">
    <property type="entry name" value="Pectin lyase-like"/>
    <property type="match status" value="1"/>
</dbReference>
<gene>
    <name evidence="3" type="ORF">ACFQ4B_00870</name>
</gene>